<dbReference type="InterPro" id="IPR050951">
    <property type="entry name" value="Retrovirus_Pol_polyprotein"/>
</dbReference>
<organism evidence="1 2">
    <name type="scientific">Xanthomonas hawaiiensis</name>
    <dbReference type="NCBI Taxonomy" id="3003247"/>
    <lineage>
        <taxon>Bacteria</taxon>
        <taxon>Pseudomonadati</taxon>
        <taxon>Pseudomonadota</taxon>
        <taxon>Gammaproteobacteria</taxon>
        <taxon>Lysobacterales</taxon>
        <taxon>Lysobacteraceae</taxon>
        <taxon>Xanthomonas</taxon>
    </lineage>
</organism>
<protein>
    <recommendedName>
        <fullName evidence="3">Reverse transcriptase</fullName>
    </recommendedName>
</protein>
<gene>
    <name evidence="1" type="ORF">PNQ69_20735</name>
</gene>
<name>A0ABU2IAM0_9XANT</name>
<dbReference type="InterPro" id="IPR043502">
    <property type="entry name" value="DNA/RNA_pol_sf"/>
</dbReference>
<dbReference type="RefSeq" id="WP_311163426.1">
    <property type="nucleotide sequence ID" value="NZ_JAQMHB010000003.1"/>
</dbReference>
<dbReference type="Proteomes" id="UP001260534">
    <property type="component" value="Unassembled WGS sequence"/>
</dbReference>
<keyword evidence="2" id="KW-1185">Reference proteome</keyword>
<dbReference type="InterPro" id="IPR043128">
    <property type="entry name" value="Rev_trsase/Diguanyl_cyclase"/>
</dbReference>
<dbReference type="Gene3D" id="3.30.70.270">
    <property type="match status" value="1"/>
</dbReference>
<proteinExistence type="predicted"/>
<dbReference type="PANTHER" id="PTHR37984">
    <property type="entry name" value="PROTEIN CBG26694"/>
    <property type="match status" value="1"/>
</dbReference>
<accession>A0ABU2IAM0</accession>
<comment type="caution">
    <text evidence="1">The sequence shown here is derived from an EMBL/GenBank/DDBJ whole genome shotgun (WGS) entry which is preliminary data.</text>
</comment>
<evidence type="ECO:0000313" key="1">
    <source>
        <dbReference type="EMBL" id="MDS9995192.1"/>
    </source>
</evidence>
<dbReference type="SUPFAM" id="SSF56672">
    <property type="entry name" value="DNA/RNA polymerases"/>
    <property type="match status" value="1"/>
</dbReference>
<evidence type="ECO:0008006" key="3">
    <source>
        <dbReference type="Google" id="ProtNLM"/>
    </source>
</evidence>
<dbReference type="EMBL" id="JAQMHB010000003">
    <property type="protein sequence ID" value="MDS9995192.1"/>
    <property type="molecule type" value="Genomic_DNA"/>
</dbReference>
<reference evidence="1 2" key="1">
    <citation type="submission" date="2023-01" db="EMBL/GenBank/DDBJ databases">
        <title>Xanthomonas hawaiianensis sp. nov. isolated from Araceae family in Hawaii.</title>
        <authorList>
            <person name="Chunag S.-C."/>
            <person name="Dobhal S."/>
            <person name="Alvarez A."/>
            <person name="Arif M."/>
        </authorList>
    </citation>
    <scope>NUCLEOTIDE SEQUENCE [LARGE SCALE GENOMIC DNA]</scope>
    <source>
        <strain evidence="1 2">A2111</strain>
    </source>
</reference>
<dbReference type="PANTHER" id="PTHR37984:SF5">
    <property type="entry name" value="PROTEIN NYNRIN-LIKE"/>
    <property type="match status" value="1"/>
</dbReference>
<evidence type="ECO:0000313" key="2">
    <source>
        <dbReference type="Proteomes" id="UP001260534"/>
    </source>
</evidence>
<sequence length="67" mass="7958">MDNKKFQKILEWPEPKTVKSLQGFLGFANFYRRFIKDYSKTISNLTSLLRKDIPFVFTSTAERNSKH</sequence>